<dbReference type="AlphaFoldDB" id="A0A507B1E0"/>
<dbReference type="InterPro" id="IPR012341">
    <property type="entry name" value="6hp_glycosidase-like_sf"/>
</dbReference>
<gene>
    <name evidence="1" type="ORF">E0L32_005886</name>
</gene>
<reference evidence="1 2" key="1">
    <citation type="submission" date="2019-06" db="EMBL/GenBank/DDBJ databases">
        <title>Draft genome sequence of the filamentous fungus Phialemoniopsis curvata isolated from diesel fuel.</title>
        <authorList>
            <person name="Varaljay V.A."/>
            <person name="Lyon W.J."/>
            <person name="Crouch A.L."/>
            <person name="Drake C.E."/>
            <person name="Hollomon J.M."/>
            <person name="Nadeau L.J."/>
            <person name="Nunn H.S."/>
            <person name="Stevenson B.S."/>
            <person name="Bojanowski C.L."/>
            <person name="Crookes-Goodson W.J."/>
        </authorList>
    </citation>
    <scope>NUCLEOTIDE SEQUENCE [LARGE SCALE GENOMIC DNA]</scope>
    <source>
        <strain evidence="1 2">D216</strain>
    </source>
</reference>
<dbReference type="Gene3D" id="1.50.10.10">
    <property type="match status" value="2"/>
</dbReference>
<accession>A0A507B1E0</accession>
<dbReference type="SUPFAM" id="SSF48208">
    <property type="entry name" value="Six-hairpin glycosidases"/>
    <property type="match status" value="1"/>
</dbReference>
<dbReference type="InterPro" id="IPR008928">
    <property type="entry name" value="6-hairpin_glycosidase_sf"/>
</dbReference>
<dbReference type="EMBL" id="SKBQ01000032">
    <property type="protein sequence ID" value="TPX13683.1"/>
    <property type="molecule type" value="Genomic_DNA"/>
</dbReference>
<organism evidence="1 2">
    <name type="scientific">Thyridium curvatum</name>
    <dbReference type="NCBI Taxonomy" id="1093900"/>
    <lineage>
        <taxon>Eukaryota</taxon>
        <taxon>Fungi</taxon>
        <taxon>Dikarya</taxon>
        <taxon>Ascomycota</taxon>
        <taxon>Pezizomycotina</taxon>
        <taxon>Sordariomycetes</taxon>
        <taxon>Sordariomycetidae</taxon>
        <taxon>Thyridiales</taxon>
        <taxon>Thyridiaceae</taxon>
        <taxon>Thyridium</taxon>
    </lineage>
</organism>
<dbReference type="GO" id="GO:0005975">
    <property type="term" value="P:carbohydrate metabolic process"/>
    <property type="evidence" value="ECO:0007669"/>
    <property type="project" value="InterPro"/>
</dbReference>
<evidence type="ECO:0000313" key="2">
    <source>
        <dbReference type="Proteomes" id="UP000319257"/>
    </source>
</evidence>
<dbReference type="InParanoid" id="A0A507B1E0"/>
<dbReference type="GO" id="GO:0003824">
    <property type="term" value="F:catalytic activity"/>
    <property type="evidence" value="ECO:0007669"/>
    <property type="project" value="UniProtKB-ARBA"/>
</dbReference>
<dbReference type="InterPro" id="IPR008313">
    <property type="entry name" value="GH125"/>
</dbReference>
<dbReference type="Proteomes" id="UP000319257">
    <property type="component" value="Unassembled WGS sequence"/>
</dbReference>
<proteinExistence type="predicted"/>
<comment type="caution">
    <text evidence="1">The sequence shown here is derived from an EMBL/GenBank/DDBJ whole genome shotgun (WGS) entry which is preliminary data.</text>
</comment>
<dbReference type="Pfam" id="PF06824">
    <property type="entry name" value="Glyco_hydro_125"/>
    <property type="match status" value="1"/>
</dbReference>
<dbReference type="GeneID" id="41973333"/>
<name>A0A507B1E0_9PEZI</name>
<sequence>MEQSTYTPARPGTREIYDYSSPFQFRLPHARPRKTIDIAHDGILVSADPFGRILQLSAYHSEHGIVVAAPFAQFDGTRFRDPEYVRSYRRLPLDFNKNGKPGMGLVVVDPDCNVSSLEIEVPNHYSARSGYQPDESISVSCVLEVRDGIAHQHLTIRNTASESYSAVLALHVCASVHRASYGQLTEGGPIPLPECHNVLRKSDDSNFINVANDAVGARLQVWLEIGGEMVDVGPYERQDGHDQPVEVAKHFHVSVPAHSEVSVAAHFQLIADGFRSGPDMQQIWSQKGASGALYHDESWRYLNQGWLEPMSIKTYIIRRNVDYILGNCCVPVSENEVAVLADHVALPLGWNRDNYWQIRFLLNVAKNIDVLRNDEDARVAEVHVPESVRHQRYTNDDYREAIHTTARRHLSWVFRRAQRPHGFWHRSYLVTGRPKDGPLFQLDQQCYPLLELCEYYGAYPAETEFVSDLITGTNTATEQGAAAAVSSPVEEVLAAIIARADLGEGGTGLVPTDESPGDDPLDYPFSFSNHVLLWHTLNSLRVMLAMLLELDLDLCSRLLAQCMDLLVSEEPRRFLTTDGDRPMFSYVTDGRGAHALYHDANDVPTVLFPQWMPEVNVRDDLRSAWNNTMAFAFSPRNSRGYATGGRTSVEEGADADDLPPFAGLGSVHSPGAWPLGYFQELRYALSTEDRDAARSAWRRIQGAMQWDGTFCEAVDVTTGECTSKAWFGWPGAMIADLLVKIRAGETPDLLD</sequence>
<dbReference type="RefSeq" id="XP_030995394.1">
    <property type="nucleotide sequence ID" value="XM_031140458.1"/>
</dbReference>
<keyword evidence="2" id="KW-1185">Reference proteome</keyword>
<dbReference type="OrthoDB" id="2580243at2759"/>
<evidence type="ECO:0000313" key="1">
    <source>
        <dbReference type="EMBL" id="TPX13683.1"/>
    </source>
</evidence>
<protein>
    <submittedName>
        <fullName evidence="1">Uncharacterized protein</fullName>
    </submittedName>
</protein>